<dbReference type="RefSeq" id="WP_090624080.1">
    <property type="nucleotide sequence ID" value="NZ_FOQO01000001.1"/>
</dbReference>
<evidence type="ECO:0000313" key="2">
    <source>
        <dbReference type="EMBL" id="SFH90107.1"/>
    </source>
</evidence>
<dbReference type="InterPro" id="IPR022298">
    <property type="entry name" value="Conjug_transposon_TraN"/>
</dbReference>
<evidence type="ECO:0000256" key="1">
    <source>
        <dbReference type="SAM" id="SignalP"/>
    </source>
</evidence>
<protein>
    <submittedName>
        <fullName evidence="2">Bacteroides conjugative transposon TraN protein</fullName>
    </submittedName>
</protein>
<reference evidence="2 3" key="1">
    <citation type="submission" date="2016-10" db="EMBL/GenBank/DDBJ databases">
        <authorList>
            <person name="de Groot N.N."/>
        </authorList>
    </citation>
    <scope>NUCLEOTIDE SEQUENCE [LARGE SCALE GENOMIC DNA]</scope>
    <source>
        <strain evidence="2 3">RK1</strain>
    </source>
</reference>
<accession>A0A1I3DTN7</accession>
<dbReference type="EMBL" id="FOQO01000001">
    <property type="protein sequence ID" value="SFH90107.1"/>
    <property type="molecule type" value="Genomic_DNA"/>
</dbReference>
<keyword evidence="1" id="KW-0732">Signal</keyword>
<proteinExistence type="predicted"/>
<evidence type="ECO:0000313" key="3">
    <source>
        <dbReference type="Proteomes" id="UP000198670"/>
    </source>
</evidence>
<dbReference type="NCBIfam" id="TIGR03780">
    <property type="entry name" value="Bac_Flav_CT_N"/>
    <property type="match status" value="1"/>
</dbReference>
<gene>
    <name evidence="2" type="ORF">SAMN05444682_101634</name>
</gene>
<name>A0A1I3DTN7_9SPHI</name>
<organism evidence="2 3">
    <name type="scientific">Parapedobacter indicus</name>
    <dbReference type="NCBI Taxonomy" id="1477437"/>
    <lineage>
        <taxon>Bacteria</taxon>
        <taxon>Pseudomonadati</taxon>
        <taxon>Bacteroidota</taxon>
        <taxon>Sphingobacteriia</taxon>
        <taxon>Sphingobacteriales</taxon>
        <taxon>Sphingobacteriaceae</taxon>
        <taxon>Parapedobacter</taxon>
    </lineage>
</organism>
<dbReference type="STRING" id="1477437.SAMN05444682_101634"/>
<sequence>MKKRHHFLILFLLCFVGYSARSQQATETRLGTLPELSLHRGHTVHILSPEPIQYVDIASHHVSGDLPLENVLRIKLNEDTTQTEHLDYELGTITIVGDNFVAQYRLTVPLWISDTSIPAMLEIRPEHTRPLEISEIGLSRSQMKNLALGLLTKNVHRAVRSTRDYGVGIALNGISTIGDYIFLDVSFTNTSNLSYNVDELRFFIEDKKITKATNVQTVEIKPLWQYQPLTEFKKRHRNIFVLKKATFPGSKVLRVTLTEKQISGRTVNLKIKYGDILKADTF</sequence>
<dbReference type="OrthoDB" id="1038500at2"/>
<dbReference type="Proteomes" id="UP000198670">
    <property type="component" value="Unassembled WGS sequence"/>
</dbReference>
<dbReference type="AlphaFoldDB" id="A0A1I3DTN7"/>
<dbReference type="Pfam" id="PF13595">
    <property type="entry name" value="DUF4138"/>
    <property type="match status" value="1"/>
</dbReference>
<feature type="chain" id="PRO_5011600954" evidence="1">
    <location>
        <begin position="26"/>
        <end position="282"/>
    </location>
</feature>
<keyword evidence="3" id="KW-1185">Reference proteome</keyword>
<feature type="signal peptide" evidence="1">
    <location>
        <begin position="1"/>
        <end position="25"/>
    </location>
</feature>